<accession>A0ABP8SRH4</accession>
<comment type="caution">
    <text evidence="2">The sequence shown here is derived from an EMBL/GenBank/DDBJ whole genome shotgun (WGS) entry which is preliminary data.</text>
</comment>
<dbReference type="Proteomes" id="UP001500307">
    <property type="component" value="Unassembled WGS sequence"/>
</dbReference>
<dbReference type="RefSeq" id="WP_346121294.1">
    <property type="nucleotide sequence ID" value="NZ_BAABGU010000020.1"/>
</dbReference>
<dbReference type="Pfam" id="PF13649">
    <property type="entry name" value="Methyltransf_25"/>
    <property type="match status" value="1"/>
</dbReference>
<keyword evidence="2" id="KW-0808">Transferase</keyword>
<evidence type="ECO:0000259" key="1">
    <source>
        <dbReference type="Pfam" id="PF13649"/>
    </source>
</evidence>
<dbReference type="InterPro" id="IPR029063">
    <property type="entry name" value="SAM-dependent_MTases_sf"/>
</dbReference>
<dbReference type="InterPro" id="IPR041698">
    <property type="entry name" value="Methyltransf_25"/>
</dbReference>
<dbReference type="CDD" id="cd02440">
    <property type="entry name" value="AdoMet_MTases"/>
    <property type="match status" value="1"/>
</dbReference>
<dbReference type="InterPro" id="IPR017031">
    <property type="entry name" value="Pre_MeTrfase_YjhP"/>
</dbReference>
<dbReference type="Gene3D" id="3.40.50.150">
    <property type="entry name" value="Vaccinia Virus protein VP39"/>
    <property type="match status" value="1"/>
</dbReference>
<evidence type="ECO:0000313" key="2">
    <source>
        <dbReference type="EMBL" id="GAA4573198.1"/>
    </source>
</evidence>
<proteinExistence type="predicted"/>
<reference evidence="3" key="1">
    <citation type="journal article" date="2019" name="Int. J. Syst. Evol. Microbiol.">
        <title>The Global Catalogue of Microorganisms (GCM) 10K type strain sequencing project: providing services to taxonomists for standard genome sequencing and annotation.</title>
        <authorList>
            <consortium name="The Broad Institute Genomics Platform"/>
            <consortium name="The Broad Institute Genome Sequencing Center for Infectious Disease"/>
            <person name="Wu L."/>
            <person name="Ma J."/>
        </authorList>
    </citation>
    <scope>NUCLEOTIDE SEQUENCE [LARGE SCALE GENOMIC DNA]</scope>
    <source>
        <strain evidence="3">JCM 3175</strain>
    </source>
</reference>
<dbReference type="GO" id="GO:0032259">
    <property type="term" value="P:methylation"/>
    <property type="evidence" value="ECO:0007669"/>
    <property type="project" value="UniProtKB-KW"/>
</dbReference>
<dbReference type="PANTHER" id="PTHR43464">
    <property type="entry name" value="METHYLTRANSFERASE"/>
    <property type="match status" value="1"/>
</dbReference>
<name>A0ABP8SRH4_9ACTN</name>
<protein>
    <submittedName>
        <fullName evidence="2">Methyltransferase domain-containing protein</fullName>
    </submittedName>
</protein>
<dbReference type="PIRSF" id="PIRSF034653">
    <property type="entry name" value="Mtase_yjhp_prd"/>
    <property type="match status" value="1"/>
</dbReference>
<evidence type="ECO:0000313" key="3">
    <source>
        <dbReference type="Proteomes" id="UP001500307"/>
    </source>
</evidence>
<organism evidence="2 3">
    <name type="scientific">Micromonospora coerulea</name>
    <dbReference type="NCBI Taxonomy" id="47856"/>
    <lineage>
        <taxon>Bacteria</taxon>
        <taxon>Bacillati</taxon>
        <taxon>Actinomycetota</taxon>
        <taxon>Actinomycetes</taxon>
        <taxon>Micromonosporales</taxon>
        <taxon>Micromonosporaceae</taxon>
        <taxon>Micromonospora</taxon>
    </lineage>
</organism>
<dbReference type="GO" id="GO:0008168">
    <property type="term" value="F:methyltransferase activity"/>
    <property type="evidence" value="ECO:0007669"/>
    <property type="project" value="UniProtKB-KW"/>
</dbReference>
<dbReference type="PANTHER" id="PTHR43464:SF3">
    <property type="entry name" value="SAM-DEPENDENT METHYLTRANSFERASE"/>
    <property type="match status" value="1"/>
</dbReference>
<keyword evidence="2" id="KW-0489">Methyltransferase</keyword>
<sequence>MDLPRSFVIREGDLRILNPFDAGKLVTLGRALKLRPGTSVLDLCSGKGELLCTWARDHGVVGTGVDISTSFTAAARDRAAELGVADRVRFAHGDAATFVPPEPVDLAACVGATWIGGGVPGTIEILARSLRPGGMLLVGEPYWRLDPPDRETVEGCHAETKEQFRDLPGLVGLFGECGWDLVEMVLADQHSWDRYAAAHWLNLRRWLDANPDDELAGELRQELTEDPLRHVRYQREYLGWGVFALIRR</sequence>
<keyword evidence="3" id="KW-1185">Reference proteome</keyword>
<gene>
    <name evidence="2" type="ORF">GCM10023176_37700</name>
</gene>
<feature type="domain" description="Methyltransferase" evidence="1">
    <location>
        <begin position="40"/>
        <end position="134"/>
    </location>
</feature>
<dbReference type="EMBL" id="BAABGU010000020">
    <property type="protein sequence ID" value="GAA4573198.1"/>
    <property type="molecule type" value="Genomic_DNA"/>
</dbReference>
<dbReference type="SUPFAM" id="SSF53335">
    <property type="entry name" value="S-adenosyl-L-methionine-dependent methyltransferases"/>
    <property type="match status" value="1"/>
</dbReference>